<evidence type="ECO:0000256" key="4">
    <source>
        <dbReference type="ARBA" id="ARBA00019623"/>
    </source>
</evidence>
<dbReference type="PANTHER" id="PTHR43101:SF1">
    <property type="entry name" value="BETA-FRUCTOSIDASE"/>
    <property type="match status" value="1"/>
</dbReference>
<name>A0ABT2RZC7_9FIRM</name>
<dbReference type="InterPro" id="IPR013189">
    <property type="entry name" value="Glyco_hydro_32_C"/>
</dbReference>
<dbReference type="InterPro" id="IPR018053">
    <property type="entry name" value="Glyco_hydro_32_AS"/>
</dbReference>
<dbReference type="EC" id="3.2.1.26" evidence="3 8"/>
<feature type="domain" description="Glycosyl hydrolase family 32 C-terminal" evidence="11">
    <location>
        <begin position="423"/>
        <end position="462"/>
    </location>
</feature>
<evidence type="ECO:0000256" key="1">
    <source>
        <dbReference type="ARBA" id="ARBA00004914"/>
    </source>
</evidence>
<dbReference type="PROSITE" id="PS00609">
    <property type="entry name" value="GLYCOSYL_HYDROL_F32"/>
    <property type="match status" value="1"/>
</dbReference>
<dbReference type="Pfam" id="PF08244">
    <property type="entry name" value="Glyco_hydro_32C"/>
    <property type="match status" value="1"/>
</dbReference>
<keyword evidence="5 8" id="KW-0378">Hydrolase</keyword>
<dbReference type="InterPro" id="IPR001362">
    <property type="entry name" value="Glyco_hydro_32"/>
</dbReference>
<dbReference type="NCBIfam" id="TIGR01322">
    <property type="entry name" value="scrB_fam"/>
    <property type="match status" value="1"/>
</dbReference>
<protein>
    <recommendedName>
        <fullName evidence="4 8">Sucrose-6-phosphate hydrolase</fullName>
        <ecNumber evidence="3 8">3.2.1.26</ecNumber>
    </recommendedName>
    <alternativeName>
        <fullName evidence="7 9">Invertase</fullName>
    </alternativeName>
</protein>
<keyword evidence="9" id="KW-0119">Carbohydrate metabolism</keyword>
<keyword evidence="6 8" id="KW-0326">Glycosidase</keyword>
<keyword evidence="13" id="KW-1185">Reference proteome</keyword>
<evidence type="ECO:0000256" key="6">
    <source>
        <dbReference type="ARBA" id="ARBA00023295"/>
    </source>
</evidence>
<comment type="pathway">
    <text evidence="1 9">Glycan biosynthesis; sucrose metabolism.</text>
</comment>
<sequence>MNALNRTWDKLISQKIKETKDSGSRWRPAFHIAPPVGWLNDPNGLCQYKGIYHAFYQYSPFDEKGGLKFWAHCTSRDMLHWKLEGVPLVPDQPYDCHGVYSGSAVIEDEHMYLYYTGNVKEAGAYDYINQGRQANTVRAVSYDGIHFERKELLLTNGDYPMDLTCHVRDPKVWKKNGRWYMVQGARTKEDQGEVLLFTSGDGVKWFCTHRLKSPKAFGYMWECPDLYEVDGYTVLSISPQGVEADGFRYNNVYQSVTTFLDSDFRITSVNGSFRELDGGFDFYAPQTFETEDGRRIEIGWMGMADVDEFYTNRTVEDGWQHVLTLPRELSVKDGVLCQNPIRELDAYWTKEQPFKNDFAGSLGKAFEIELPDLNKLGENVKITLAEHLWLTWNSREQIFRMEFQDNLLGSGRTMRGREITRLTDMRVIVDASCVEVFLNGGKDVFSTRFYPEGEEIGVTVNAPGAAGRLRA</sequence>
<dbReference type="Pfam" id="PF00251">
    <property type="entry name" value="Glyco_hydro_32N"/>
    <property type="match status" value="1"/>
</dbReference>
<dbReference type="InterPro" id="IPR006232">
    <property type="entry name" value="Suc6P_hydrolase"/>
</dbReference>
<evidence type="ECO:0000256" key="2">
    <source>
        <dbReference type="ARBA" id="ARBA00009902"/>
    </source>
</evidence>
<dbReference type="SMART" id="SM00640">
    <property type="entry name" value="Glyco_32"/>
    <property type="match status" value="1"/>
</dbReference>
<dbReference type="GO" id="GO:0016787">
    <property type="term" value="F:hydrolase activity"/>
    <property type="evidence" value="ECO:0007669"/>
    <property type="project" value="UniProtKB-KW"/>
</dbReference>
<dbReference type="Gene3D" id="2.115.10.20">
    <property type="entry name" value="Glycosyl hydrolase domain, family 43"/>
    <property type="match status" value="1"/>
</dbReference>
<evidence type="ECO:0000256" key="5">
    <source>
        <dbReference type="ARBA" id="ARBA00022801"/>
    </source>
</evidence>
<dbReference type="EMBL" id="JAOQKC010000018">
    <property type="protein sequence ID" value="MCU6697697.1"/>
    <property type="molecule type" value="Genomic_DNA"/>
</dbReference>
<evidence type="ECO:0000256" key="8">
    <source>
        <dbReference type="RuleBase" id="RU362110"/>
    </source>
</evidence>
<evidence type="ECO:0000256" key="9">
    <source>
        <dbReference type="RuleBase" id="RU365015"/>
    </source>
</evidence>
<dbReference type="PANTHER" id="PTHR43101">
    <property type="entry name" value="BETA-FRUCTOSIDASE"/>
    <property type="match status" value="1"/>
</dbReference>
<dbReference type="InterPro" id="IPR023296">
    <property type="entry name" value="Glyco_hydro_beta-prop_sf"/>
</dbReference>
<evidence type="ECO:0000256" key="3">
    <source>
        <dbReference type="ARBA" id="ARBA00012758"/>
    </source>
</evidence>
<evidence type="ECO:0000256" key="7">
    <source>
        <dbReference type="ARBA" id="ARBA00033367"/>
    </source>
</evidence>
<evidence type="ECO:0000259" key="11">
    <source>
        <dbReference type="Pfam" id="PF08244"/>
    </source>
</evidence>
<proteinExistence type="inferred from homology"/>
<evidence type="ECO:0000313" key="13">
    <source>
        <dbReference type="Proteomes" id="UP001652461"/>
    </source>
</evidence>
<dbReference type="InterPro" id="IPR051214">
    <property type="entry name" value="GH32_Enzymes"/>
</dbReference>
<comment type="caution">
    <text evidence="12">The sequence shown here is derived from an EMBL/GenBank/DDBJ whole genome shotgun (WGS) entry which is preliminary data.</text>
</comment>
<dbReference type="SUPFAM" id="SSF49899">
    <property type="entry name" value="Concanavalin A-like lectins/glucanases"/>
    <property type="match status" value="1"/>
</dbReference>
<gene>
    <name evidence="12" type="ORF">OCV63_12455</name>
</gene>
<evidence type="ECO:0000259" key="10">
    <source>
        <dbReference type="Pfam" id="PF00251"/>
    </source>
</evidence>
<comment type="function">
    <text evidence="9">Enables the bacterium to metabolize sucrose as a sole carbon source.</text>
</comment>
<dbReference type="SUPFAM" id="SSF75005">
    <property type="entry name" value="Arabinanase/levansucrase/invertase"/>
    <property type="match status" value="1"/>
</dbReference>
<dbReference type="InterPro" id="IPR013320">
    <property type="entry name" value="ConA-like_dom_sf"/>
</dbReference>
<organism evidence="12 13">
    <name type="scientific">Laedolimicola ammoniilytica</name>
    <dbReference type="NCBI Taxonomy" id="2981771"/>
    <lineage>
        <taxon>Bacteria</taxon>
        <taxon>Bacillati</taxon>
        <taxon>Bacillota</taxon>
        <taxon>Clostridia</taxon>
        <taxon>Lachnospirales</taxon>
        <taxon>Lachnospiraceae</taxon>
        <taxon>Laedolimicola</taxon>
    </lineage>
</organism>
<feature type="domain" description="Glycosyl hydrolase family 32 N-terminal" evidence="10">
    <location>
        <begin position="31"/>
        <end position="340"/>
    </location>
</feature>
<reference evidence="12 13" key="1">
    <citation type="journal article" date="2021" name="ISME Commun">
        <title>Automated analysis of genomic sequences facilitates high-throughput and comprehensive description of bacteria.</title>
        <authorList>
            <person name="Hitch T.C.A."/>
        </authorList>
    </citation>
    <scope>NUCLEOTIDE SEQUENCE [LARGE SCALE GENOMIC DNA]</scope>
    <source>
        <strain evidence="12 13">Sanger_04</strain>
    </source>
</reference>
<evidence type="ECO:0000313" key="12">
    <source>
        <dbReference type="EMBL" id="MCU6697697.1"/>
    </source>
</evidence>
<comment type="catalytic activity">
    <reaction evidence="8">
        <text>Hydrolysis of terminal non-reducing beta-D-fructofuranoside residues in beta-D-fructofuranosides.</text>
        <dbReference type="EC" id="3.2.1.26"/>
    </reaction>
</comment>
<dbReference type="CDD" id="cd18623">
    <property type="entry name" value="GH32_ScrB-like"/>
    <property type="match status" value="1"/>
</dbReference>
<dbReference type="Proteomes" id="UP001652461">
    <property type="component" value="Unassembled WGS sequence"/>
</dbReference>
<dbReference type="RefSeq" id="WP_158364315.1">
    <property type="nucleotide sequence ID" value="NZ_JAOQKC010000018.1"/>
</dbReference>
<comment type="similarity">
    <text evidence="2 8">Belongs to the glycosyl hydrolase 32 family.</text>
</comment>
<dbReference type="Gene3D" id="2.60.120.560">
    <property type="entry name" value="Exo-inulinase, domain 1"/>
    <property type="match status" value="1"/>
</dbReference>
<keyword evidence="9" id="KW-0963">Cytoplasm</keyword>
<accession>A0ABT2RZC7</accession>
<dbReference type="InterPro" id="IPR013148">
    <property type="entry name" value="Glyco_hydro_32_N"/>
</dbReference>
<comment type="subcellular location">
    <subcellularLocation>
        <location evidence="9">Cytoplasm</location>
    </subcellularLocation>
</comment>